<sequence length="489" mass="53226">MIARIFPVLTIGLFLILNSACGQGALTELKKLSETNDLKRGSISFYAHELSTSKTILNYNGTKLLIPASNQKLLTTAAALNILGSDFTFKTYVEHDGQITDKGILEGNIYIRGEGDPTFGSGRISSSQAWSEVCNKVCKILSDAGIKKINGGIIGDASWFEYNSIPDYWIWTDIGNYYGTGAYGLNVNENTYKLLLKPGKTIGDSVEVLGTDPVVPNIQFLNSIKTAAEGTGDNGYIYGAPFTSLRILSGTIPRGGNFSIKGSMPDPAYFVASGIKEALVKNKIEILLPASSLYTFNGKAITERKVLHTFTSSPLKDIIKETNVNSLNLYAESLLKTIGKKLFNEGSTKAGIKALQEFWNSKGIDPSAVIIFDGSGLSTFNWTSSEAFSYALLQMSKEKYYSDFYNSLPVAGVNGTLKKVGKGTMLENNMRAKSGSMKRVLCYSGYIKNPETGKEYSFSVMVNNFDCSASSLLPKLEKILLLVQKGQLN</sequence>
<evidence type="ECO:0000256" key="1">
    <source>
        <dbReference type="ARBA" id="ARBA00006096"/>
    </source>
</evidence>
<accession>A0A098LAM8</accession>
<dbReference type="Pfam" id="PF02113">
    <property type="entry name" value="Peptidase_S13"/>
    <property type="match status" value="1"/>
</dbReference>
<keyword evidence="4" id="KW-1185">Reference proteome</keyword>
<dbReference type="RefSeq" id="WP_045458439.1">
    <property type="nucleotide sequence ID" value="NZ_BBLT01000001.1"/>
</dbReference>
<gene>
    <name evidence="3" type="ORF">MYP_724</name>
</gene>
<protein>
    <submittedName>
        <fullName evidence="3">D-alanyl-D-alanine carboxypeptidase/D-alanyl-D-alanine-endopeptidase</fullName>
    </submittedName>
</protein>
<dbReference type="PANTHER" id="PTHR30023">
    <property type="entry name" value="D-ALANYL-D-ALANINE CARBOXYPEPTIDASE"/>
    <property type="match status" value="1"/>
</dbReference>
<dbReference type="eggNOG" id="COG2027">
    <property type="taxonomic scope" value="Bacteria"/>
</dbReference>
<dbReference type="GO" id="GO:0000270">
    <property type="term" value="P:peptidoglycan metabolic process"/>
    <property type="evidence" value="ECO:0007669"/>
    <property type="project" value="TreeGrafter"/>
</dbReference>
<dbReference type="InterPro" id="IPR012338">
    <property type="entry name" value="Beta-lactam/transpept-like"/>
</dbReference>
<dbReference type="AlphaFoldDB" id="A0A098LAM8"/>
<dbReference type="OrthoDB" id="9802627at2"/>
<comment type="caution">
    <text evidence="3">The sequence shown here is derived from an EMBL/GenBank/DDBJ whole genome shotgun (WGS) entry which is preliminary data.</text>
</comment>
<keyword evidence="3" id="KW-0645">Protease</keyword>
<evidence type="ECO:0000313" key="4">
    <source>
        <dbReference type="Proteomes" id="UP000030185"/>
    </source>
</evidence>
<evidence type="ECO:0000256" key="2">
    <source>
        <dbReference type="ARBA" id="ARBA00022801"/>
    </source>
</evidence>
<dbReference type="InterPro" id="IPR000667">
    <property type="entry name" value="Peptidase_S13"/>
</dbReference>
<dbReference type="PANTHER" id="PTHR30023:SF0">
    <property type="entry name" value="PENICILLIN-SENSITIVE CARBOXYPEPTIDASE A"/>
    <property type="match status" value="1"/>
</dbReference>
<dbReference type="EMBL" id="BBLT01000001">
    <property type="protein sequence ID" value="GAL83497.1"/>
    <property type="molecule type" value="Genomic_DNA"/>
</dbReference>
<dbReference type="GO" id="GO:0004185">
    <property type="term" value="F:serine-type carboxypeptidase activity"/>
    <property type="evidence" value="ECO:0007669"/>
    <property type="project" value="InterPro"/>
</dbReference>
<dbReference type="Gene3D" id="3.40.710.10">
    <property type="entry name" value="DD-peptidase/beta-lactamase superfamily"/>
    <property type="match status" value="2"/>
</dbReference>
<proteinExistence type="inferred from homology"/>
<dbReference type="SUPFAM" id="SSF56601">
    <property type="entry name" value="beta-lactamase/transpeptidase-like"/>
    <property type="match status" value="1"/>
</dbReference>
<dbReference type="Proteomes" id="UP000030185">
    <property type="component" value="Unassembled WGS sequence"/>
</dbReference>
<dbReference type="NCBIfam" id="TIGR00666">
    <property type="entry name" value="PBP4"/>
    <property type="match status" value="1"/>
</dbReference>
<comment type="similarity">
    <text evidence="1">Belongs to the peptidase S13 family.</text>
</comment>
<dbReference type="PRINTS" id="PR00922">
    <property type="entry name" value="DADACBPTASE3"/>
</dbReference>
<dbReference type="GO" id="GO:0006508">
    <property type="term" value="P:proteolysis"/>
    <property type="evidence" value="ECO:0007669"/>
    <property type="project" value="InterPro"/>
</dbReference>
<dbReference type="Gene3D" id="3.50.80.20">
    <property type="entry name" value="D-Ala-D-Ala carboxypeptidase C, peptidase S13"/>
    <property type="match status" value="1"/>
</dbReference>
<reference evidence="3 4" key="1">
    <citation type="submission" date="2014-09" db="EMBL/GenBank/DDBJ databases">
        <title>Sporocytophaga myxococcoides PG-01 genome sequencing.</title>
        <authorList>
            <person name="Liu L."/>
            <person name="Gao P.J."/>
            <person name="Chen G.J."/>
            <person name="Wang L.S."/>
        </authorList>
    </citation>
    <scope>NUCLEOTIDE SEQUENCE [LARGE SCALE GENOMIC DNA]</scope>
    <source>
        <strain evidence="3 4">PG-01</strain>
    </source>
</reference>
<keyword evidence="3" id="KW-0121">Carboxypeptidase</keyword>
<organism evidence="3 4">
    <name type="scientific">Sporocytophaga myxococcoides</name>
    <dbReference type="NCBI Taxonomy" id="153721"/>
    <lineage>
        <taxon>Bacteria</taxon>
        <taxon>Pseudomonadati</taxon>
        <taxon>Bacteroidota</taxon>
        <taxon>Cytophagia</taxon>
        <taxon>Cytophagales</taxon>
        <taxon>Cytophagaceae</taxon>
        <taxon>Sporocytophaga</taxon>
    </lineage>
</organism>
<keyword evidence="2" id="KW-0378">Hydrolase</keyword>
<dbReference type="STRING" id="153721.MYP_724"/>
<name>A0A098LAM8_9BACT</name>
<evidence type="ECO:0000313" key="3">
    <source>
        <dbReference type="EMBL" id="GAL83497.1"/>
    </source>
</evidence>